<dbReference type="Pfam" id="PF05257">
    <property type="entry name" value="CHAP"/>
    <property type="match status" value="1"/>
</dbReference>
<keyword evidence="1" id="KW-0732">Signal</keyword>
<evidence type="ECO:0000259" key="2">
    <source>
        <dbReference type="PROSITE" id="PS50911"/>
    </source>
</evidence>
<dbReference type="Proteomes" id="UP000317214">
    <property type="component" value="Chromosome"/>
</dbReference>
<dbReference type="KEGG" id="ntn:D5366_03235"/>
<proteinExistence type="predicted"/>
<evidence type="ECO:0000256" key="1">
    <source>
        <dbReference type="SAM" id="SignalP"/>
    </source>
</evidence>
<organism evidence="3 4">
    <name type="scientific">Neokomagataea tanensis</name>
    <dbReference type="NCBI Taxonomy" id="661191"/>
    <lineage>
        <taxon>Bacteria</taxon>
        <taxon>Pseudomonadati</taxon>
        <taxon>Pseudomonadota</taxon>
        <taxon>Alphaproteobacteria</taxon>
        <taxon>Acetobacterales</taxon>
        <taxon>Acetobacteraceae</taxon>
        <taxon>Neokomagataea</taxon>
    </lineage>
</organism>
<dbReference type="Gene3D" id="3.90.1720.10">
    <property type="entry name" value="endopeptidase domain like (from Nostoc punctiforme)"/>
    <property type="match status" value="1"/>
</dbReference>
<dbReference type="RefSeq" id="WP_141492261.1">
    <property type="nucleotide sequence ID" value="NZ_CP032485.1"/>
</dbReference>
<gene>
    <name evidence="3" type="ORF">D5366_03235</name>
</gene>
<name>A0A4Y6V7B3_9PROT</name>
<protein>
    <submittedName>
        <fullName evidence="3">CHAP domain-containing protein</fullName>
    </submittedName>
</protein>
<dbReference type="SUPFAM" id="SSF54001">
    <property type="entry name" value="Cysteine proteinases"/>
    <property type="match status" value="1"/>
</dbReference>
<feature type="chain" id="PRO_5021360541" evidence="1">
    <location>
        <begin position="19"/>
        <end position="155"/>
    </location>
</feature>
<dbReference type="PROSITE" id="PS50911">
    <property type="entry name" value="CHAP"/>
    <property type="match status" value="1"/>
</dbReference>
<dbReference type="PROSITE" id="PS51257">
    <property type="entry name" value="PROKAR_LIPOPROTEIN"/>
    <property type="match status" value="1"/>
</dbReference>
<dbReference type="AlphaFoldDB" id="A0A4Y6V7B3"/>
<keyword evidence="4" id="KW-1185">Reference proteome</keyword>
<dbReference type="EMBL" id="CP032485">
    <property type="protein sequence ID" value="QDH24416.1"/>
    <property type="molecule type" value="Genomic_DNA"/>
</dbReference>
<dbReference type="OrthoDB" id="7279151at2"/>
<dbReference type="InterPro" id="IPR007921">
    <property type="entry name" value="CHAP_dom"/>
</dbReference>
<evidence type="ECO:0000313" key="4">
    <source>
        <dbReference type="Proteomes" id="UP000317214"/>
    </source>
</evidence>
<feature type="domain" description="Peptidase C51" evidence="2">
    <location>
        <begin position="13"/>
        <end position="133"/>
    </location>
</feature>
<sequence length="155" mass="16941">MRLPAGSCLSLWHGLALAALLALTACGGGGRFDGALQCAPYAREKTGVDLRGNAASWWWQANGRYTRTHSPEAGSILVFKATRRMPYGHVSVVRRVVSDDTILVDQANWAPGEIDRSVPVKDISHAHDWSLVRVWWSPSGVMGLRSNPTYGFIIP</sequence>
<dbReference type="InterPro" id="IPR038765">
    <property type="entry name" value="Papain-like_cys_pep_sf"/>
</dbReference>
<accession>A0A4Y6V7B3</accession>
<reference evidence="3 4" key="1">
    <citation type="submission" date="2018-09" db="EMBL/GenBank/DDBJ databases">
        <title>The complete genome sequence of Neokomagataea tanensis NBRC 106556(T).</title>
        <authorList>
            <person name="Chua K.-O."/>
            <person name="See-Too W.-S."/>
            <person name="Hong K.-W."/>
            <person name="Yin W.-F."/>
            <person name="Chan K.-G."/>
        </authorList>
    </citation>
    <scope>NUCLEOTIDE SEQUENCE [LARGE SCALE GENOMIC DNA]</scope>
    <source>
        <strain evidence="4">AH13 \ NBRC 106556</strain>
    </source>
</reference>
<evidence type="ECO:0000313" key="3">
    <source>
        <dbReference type="EMBL" id="QDH24416.1"/>
    </source>
</evidence>
<feature type="signal peptide" evidence="1">
    <location>
        <begin position="1"/>
        <end position="18"/>
    </location>
</feature>